<evidence type="ECO:0000313" key="4">
    <source>
        <dbReference type="RefSeq" id="XP_022640577.1"/>
    </source>
</evidence>
<proteinExistence type="predicted"/>
<evidence type="ECO:0000313" key="3">
    <source>
        <dbReference type="Proteomes" id="UP000087766"/>
    </source>
</evidence>
<reference evidence="3" key="1">
    <citation type="journal article" date="2014" name="Nat. Commun.">
        <title>Genome sequence of mungbean and insights into evolution within Vigna species.</title>
        <authorList>
            <person name="Kang Y.J."/>
            <person name="Kim S.K."/>
            <person name="Kim M.Y."/>
            <person name="Lestari P."/>
            <person name="Kim K.H."/>
            <person name="Ha B.K."/>
            <person name="Jun T.H."/>
            <person name="Hwang W.J."/>
            <person name="Lee T."/>
            <person name="Lee J."/>
            <person name="Shim S."/>
            <person name="Yoon M.Y."/>
            <person name="Jang Y.E."/>
            <person name="Han K.S."/>
            <person name="Taeprayoon P."/>
            <person name="Yoon N."/>
            <person name="Somta P."/>
            <person name="Tanya P."/>
            <person name="Kim K.S."/>
            <person name="Gwag J.G."/>
            <person name="Moon J.K."/>
            <person name="Lee Y.H."/>
            <person name="Park B.S."/>
            <person name="Bombarely A."/>
            <person name="Doyle J.J."/>
            <person name="Jackson S.A."/>
            <person name="Schafleitner R."/>
            <person name="Srinives P."/>
            <person name="Varshney R.K."/>
            <person name="Lee S.H."/>
        </authorList>
    </citation>
    <scope>NUCLEOTIDE SEQUENCE [LARGE SCALE GENOMIC DNA]</scope>
    <source>
        <strain evidence="3">cv. VC1973A</strain>
    </source>
</reference>
<dbReference type="GeneID" id="111242296"/>
<evidence type="ECO:0000256" key="2">
    <source>
        <dbReference type="SAM" id="MobiDB-lite"/>
    </source>
</evidence>
<reference evidence="4" key="2">
    <citation type="submission" date="2025-08" db="UniProtKB">
        <authorList>
            <consortium name="RefSeq"/>
        </authorList>
    </citation>
    <scope>IDENTIFICATION</scope>
    <source>
        <tissue evidence="4">Leaf</tissue>
    </source>
</reference>
<dbReference type="AlphaFoldDB" id="A0A3Q0FDZ1"/>
<protein>
    <submittedName>
        <fullName evidence="4">Uncharacterized protein LOC111242296</fullName>
    </submittedName>
</protein>
<sequence>MTLSEAYNMGYKLIMRAGVCMNYAAGTTKPLLVVELEAANQQVADLKKDNTALTARVEELTKAAEDAKIKAKAALDASQKKVVSLQSSVETLQTDLDKAKSDNAELLKDKVSALAERDTLLKEKLALEDQVCQERELGFQQGIGQCHYFYNTPLEDPNFDIMKLFVDGKLVDLGGSASPTAEETSPIPTTAAPADATPP</sequence>
<keyword evidence="1" id="KW-0175">Coiled coil</keyword>
<gene>
    <name evidence="4" type="primary">LOC111242296</name>
</gene>
<feature type="region of interest" description="Disordered" evidence="2">
    <location>
        <begin position="176"/>
        <end position="199"/>
    </location>
</feature>
<feature type="compositionally biased region" description="Low complexity" evidence="2">
    <location>
        <begin position="178"/>
        <end position="199"/>
    </location>
</feature>
<dbReference type="KEGG" id="vra:111242296"/>
<accession>A0A3Q0FDZ1</accession>
<dbReference type="Proteomes" id="UP000087766">
    <property type="component" value="Chromosome 8"/>
</dbReference>
<feature type="coiled-coil region" evidence="1">
    <location>
        <begin position="36"/>
        <end position="116"/>
    </location>
</feature>
<evidence type="ECO:0000256" key="1">
    <source>
        <dbReference type="SAM" id="Coils"/>
    </source>
</evidence>
<keyword evidence="3" id="KW-1185">Reference proteome</keyword>
<organism evidence="3 4">
    <name type="scientific">Vigna radiata var. radiata</name>
    <name type="common">Mung bean</name>
    <name type="synonym">Phaseolus aureus</name>
    <dbReference type="NCBI Taxonomy" id="3916"/>
    <lineage>
        <taxon>Eukaryota</taxon>
        <taxon>Viridiplantae</taxon>
        <taxon>Streptophyta</taxon>
        <taxon>Embryophyta</taxon>
        <taxon>Tracheophyta</taxon>
        <taxon>Spermatophyta</taxon>
        <taxon>Magnoliopsida</taxon>
        <taxon>eudicotyledons</taxon>
        <taxon>Gunneridae</taxon>
        <taxon>Pentapetalae</taxon>
        <taxon>rosids</taxon>
        <taxon>fabids</taxon>
        <taxon>Fabales</taxon>
        <taxon>Fabaceae</taxon>
        <taxon>Papilionoideae</taxon>
        <taxon>50 kb inversion clade</taxon>
        <taxon>NPAAA clade</taxon>
        <taxon>indigoferoid/millettioid clade</taxon>
        <taxon>Phaseoleae</taxon>
        <taxon>Vigna</taxon>
    </lineage>
</organism>
<name>A0A3Q0FDZ1_VIGRR</name>
<dbReference type="RefSeq" id="XP_022640577.1">
    <property type="nucleotide sequence ID" value="XM_022784856.1"/>
</dbReference>